<protein>
    <recommendedName>
        <fullName evidence="3">Flagellar FliJ protein</fullName>
    </recommendedName>
</protein>
<evidence type="ECO:0000256" key="5">
    <source>
        <dbReference type="ARBA" id="ARBA00022475"/>
    </source>
</evidence>
<dbReference type="Proteomes" id="UP000000628">
    <property type="component" value="Chromosome"/>
</dbReference>
<keyword evidence="4" id="KW-0813">Transport</keyword>
<evidence type="ECO:0000256" key="6">
    <source>
        <dbReference type="ARBA" id="ARBA00022500"/>
    </source>
</evidence>
<evidence type="ECO:0000313" key="13">
    <source>
        <dbReference type="Proteomes" id="UP000000628"/>
    </source>
</evidence>
<keyword evidence="10" id="KW-1006">Bacterial flagellum protein export</keyword>
<name>C7R0J7_JONDD</name>
<dbReference type="GO" id="GO:0006935">
    <property type="term" value="P:chemotaxis"/>
    <property type="evidence" value="ECO:0007669"/>
    <property type="project" value="UniProtKB-KW"/>
</dbReference>
<keyword evidence="12" id="KW-0969">Cilium</keyword>
<dbReference type="InterPro" id="IPR012823">
    <property type="entry name" value="Flagell_FliJ"/>
</dbReference>
<keyword evidence="13" id="KW-1185">Reference proteome</keyword>
<evidence type="ECO:0000256" key="3">
    <source>
        <dbReference type="ARBA" id="ARBA00020392"/>
    </source>
</evidence>
<comment type="similarity">
    <text evidence="2">Belongs to the FliJ family.</text>
</comment>
<evidence type="ECO:0000256" key="7">
    <source>
        <dbReference type="ARBA" id="ARBA00022795"/>
    </source>
</evidence>
<dbReference type="EMBL" id="CP001706">
    <property type="protein sequence ID" value="ACV09661.1"/>
    <property type="molecule type" value="Genomic_DNA"/>
</dbReference>
<dbReference type="STRING" id="471856.Jden_2023"/>
<dbReference type="InterPro" id="IPR053716">
    <property type="entry name" value="Flag_assembly_chemotaxis_eff"/>
</dbReference>
<comment type="subcellular location">
    <subcellularLocation>
        <location evidence="1">Cell membrane</location>
        <topology evidence="1">Peripheral membrane protein</topology>
        <orientation evidence="1">Cytoplasmic side</orientation>
    </subcellularLocation>
</comment>
<evidence type="ECO:0000256" key="8">
    <source>
        <dbReference type="ARBA" id="ARBA00022927"/>
    </source>
</evidence>
<dbReference type="HOGENOM" id="CLU_140307_0_0_11"/>
<dbReference type="GO" id="GO:0071973">
    <property type="term" value="P:bacterial-type flagellum-dependent cell motility"/>
    <property type="evidence" value="ECO:0007669"/>
    <property type="project" value="InterPro"/>
</dbReference>
<keyword evidence="9" id="KW-0472">Membrane</keyword>
<keyword evidence="12" id="KW-0282">Flagellum</keyword>
<keyword evidence="5" id="KW-1003">Cell membrane</keyword>
<dbReference type="RefSeq" id="WP_015772289.1">
    <property type="nucleotide sequence ID" value="NC_013174.1"/>
</dbReference>
<evidence type="ECO:0000256" key="11">
    <source>
        <dbReference type="SAM" id="MobiDB-lite"/>
    </source>
</evidence>
<evidence type="ECO:0000256" key="10">
    <source>
        <dbReference type="ARBA" id="ARBA00023225"/>
    </source>
</evidence>
<evidence type="ECO:0000256" key="4">
    <source>
        <dbReference type="ARBA" id="ARBA00022448"/>
    </source>
</evidence>
<keyword evidence="12" id="KW-0966">Cell projection</keyword>
<dbReference type="Gene3D" id="1.10.287.1700">
    <property type="match status" value="1"/>
</dbReference>
<feature type="region of interest" description="Disordered" evidence="11">
    <location>
        <begin position="131"/>
        <end position="151"/>
    </location>
</feature>
<dbReference type="KEGG" id="jde:Jden_2023"/>
<gene>
    <name evidence="12" type="ordered locus">Jden_2023</name>
</gene>
<proteinExistence type="inferred from homology"/>
<sequence length="151" mass="17121">MAKRFPLMPLLRMRETAEQKAAQELARARERAARERAREVRATQSLGDHEFDQLLTETQWRSALASRASLQGLLAESKAARELAEHEADVTHAHWAVAKQQVAGVEKLRDRHEEREAVEEAKAEQNVLDELGAQAHMRRNLTRSPEVPDGD</sequence>
<evidence type="ECO:0000256" key="2">
    <source>
        <dbReference type="ARBA" id="ARBA00010004"/>
    </source>
</evidence>
<evidence type="ECO:0000313" key="12">
    <source>
        <dbReference type="EMBL" id="ACV09661.1"/>
    </source>
</evidence>
<dbReference type="GO" id="GO:0005886">
    <property type="term" value="C:plasma membrane"/>
    <property type="evidence" value="ECO:0007669"/>
    <property type="project" value="UniProtKB-SubCell"/>
</dbReference>
<dbReference type="Pfam" id="PF02050">
    <property type="entry name" value="FliJ"/>
    <property type="match status" value="1"/>
</dbReference>
<dbReference type="eggNOG" id="COG2882">
    <property type="taxonomic scope" value="Bacteria"/>
</dbReference>
<dbReference type="GO" id="GO:0044781">
    <property type="term" value="P:bacterial-type flagellum organization"/>
    <property type="evidence" value="ECO:0007669"/>
    <property type="project" value="UniProtKB-KW"/>
</dbReference>
<evidence type="ECO:0000256" key="9">
    <source>
        <dbReference type="ARBA" id="ARBA00023136"/>
    </source>
</evidence>
<accession>C7R0J7</accession>
<dbReference type="GO" id="GO:0009288">
    <property type="term" value="C:bacterial-type flagellum"/>
    <property type="evidence" value="ECO:0007669"/>
    <property type="project" value="InterPro"/>
</dbReference>
<organism evidence="12 13">
    <name type="scientific">Jonesia denitrificans (strain ATCC 14870 / DSM 20603 / BCRC 15368 / CIP 55.134 / JCM 11481 / NBRC 15587 / NCTC 10816 / Prevot 55134)</name>
    <name type="common">Listeria denitrificans</name>
    <dbReference type="NCBI Taxonomy" id="471856"/>
    <lineage>
        <taxon>Bacteria</taxon>
        <taxon>Bacillati</taxon>
        <taxon>Actinomycetota</taxon>
        <taxon>Actinomycetes</taxon>
        <taxon>Micrococcales</taxon>
        <taxon>Jonesiaceae</taxon>
        <taxon>Jonesia</taxon>
    </lineage>
</organism>
<dbReference type="GO" id="GO:0015031">
    <property type="term" value="P:protein transport"/>
    <property type="evidence" value="ECO:0007669"/>
    <property type="project" value="UniProtKB-KW"/>
</dbReference>
<keyword evidence="6" id="KW-0145">Chemotaxis</keyword>
<evidence type="ECO:0000256" key="1">
    <source>
        <dbReference type="ARBA" id="ARBA00004413"/>
    </source>
</evidence>
<keyword evidence="7" id="KW-1005">Bacterial flagellum biogenesis</keyword>
<keyword evidence="8" id="KW-0653">Protein transport</keyword>
<dbReference type="AlphaFoldDB" id="C7R0J7"/>
<reference evidence="12 13" key="1">
    <citation type="journal article" date="2009" name="Stand. Genomic Sci.">
        <title>Complete genome sequence of Jonesia denitrificans type strain (Prevot 55134).</title>
        <authorList>
            <person name="Pukall R."/>
            <person name="Gehrich-Schroter G."/>
            <person name="Lapidus A."/>
            <person name="Nolan M."/>
            <person name="Glavina Del Rio T."/>
            <person name="Lucas S."/>
            <person name="Chen F."/>
            <person name="Tice H."/>
            <person name="Pitluck S."/>
            <person name="Cheng J.F."/>
            <person name="Copeland A."/>
            <person name="Saunders E."/>
            <person name="Brettin T."/>
            <person name="Detter J.C."/>
            <person name="Bruce D."/>
            <person name="Goodwin L."/>
            <person name="Pati A."/>
            <person name="Ivanova N."/>
            <person name="Mavromatis K."/>
            <person name="Ovchinnikova G."/>
            <person name="Chen A."/>
            <person name="Palaniappan K."/>
            <person name="Land M."/>
            <person name="Hauser L."/>
            <person name="Chang Y.J."/>
            <person name="Jeffries C.D."/>
            <person name="Chain P."/>
            <person name="Goker M."/>
            <person name="Bristow J."/>
            <person name="Eisen J.A."/>
            <person name="Markowitz V."/>
            <person name="Hugenholtz P."/>
            <person name="Kyrpides N.C."/>
            <person name="Klenk H.P."/>
            <person name="Han C."/>
        </authorList>
    </citation>
    <scope>NUCLEOTIDE SEQUENCE [LARGE SCALE GENOMIC DNA]</scope>
    <source>
        <strain evidence="13">ATCC 14870 / DSM 20603 / BCRC 15368 / CIP 55.134 / JCM 11481 / NBRC 15587 / NCTC 10816 / Prevot 55134</strain>
    </source>
</reference>